<evidence type="ECO:0000259" key="1">
    <source>
        <dbReference type="Pfam" id="PF04909"/>
    </source>
</evidence>
<dbReference type="Gene3D" id="3.20.20.140">
    <property type="entry name" value="Metal-dependent hydrolases"/>
    <property type="match status" value="1"/>
</dbReference>
<dbReference type="Proteomes" id="UP001175261">
    <property type="component" value="Unassembled WGS sequence"/>
</dbReference>
<sequence length="318" mass="35737">MAALIERFSAIPASYDAVEQLPSDISIQTIPKPIAERVPQGSWDSHMHVVDPGRFPLAPGASYQPQKHTLSEAVNFEASVGISNIVLVQPSIYGYDNSCLLEALTQLGPQRARGVVVCNAKTTNQRQLAEWHDMGVRGIRLNYVSNGSSTCSAEALHDSLQTYAAMIRPFNWVLQIYIPMSLLDALGKIAPILGVKICIDHMGYPSLPEEPVTDPYSIPGFQSLVLLLEQKKVFVKLSAPYRISKLQSQADLDPIAKEIIRLRGMDRVVFATDWPHTRFEGLDIRPWMEKVLDWCEHNPRLRERLFVKNAEDLWDVHQ</sequence>
<dbReference type="PANTHER" id="PTHR35563:SF2">
    <property type="entry name" value="BARREL METAL-DEPENDENT HYDROLASE, PUTATIVE (AFU_ORTHOLOGUE AFUA_1G16240)-RELATED"/>
    <property type="match status" value="1"/>
</dbReference>
<dbReference type="SUPFAM" id="SSF51556">
    <property type="entry name" value="Metallo-dependent hydrolases"/>
    <property type="match status" value="1"/>
</dbReference>
<evidence type="ECO:0000313" key="2">
    <source>
        <dbReference type="EMBL" id="KAK0391865.1"/>
    </source>
</evidence>
<dbReference type="GO" id="GO:0016787">
    <property type="term" value="F:hydrolase activity"/>
    <property type="evidence" value="ECO:0007669"/>
    <property type="project" value="InterPro"/>
</dbReference>
<keyword evidence="3" id="KW-1185">Reference proteome</keyword>
<dbReference type="InterPro" id="IPR006680">
    <property type="entry name" value="Amidohydro-rel"/>
</dbReference>
<dbReference type="AlphaFoldDB" id="A0AA39LCA6"/>
<dbReference type="PANTHER" id="PTHR35563">
    <property type="entry name" value="BARREL METAL-DEPENDENT HYDROLASE, PUTATIVE (AFU_ORTHOLOGUE AFUA_1G16240)-RELATED"/>
    <property type="match status" value="1"/>
</dbReference>
<dbReference type="InterPro" id="IPR052358">
    <property type="entry name" value="Aro_Compnd_Degr_Hydrolases"/>
</dbReference>
<accession>A0AA39LCA6</accession>
<dbReference type="EMBL" id="JAPDFR010000001">
    <property type="protein sequence ID" value="KAK0391865.1"/>
    <property type="molecule type" value="Genomic_DNA"/>
</dbReference>
<comment type="caution">
    <text evidence="2">The sequence shown here is derived from an EMBL/GenBank/DDBJ whole genome shotgun (WGS) entry which is preliminary data.</text>
</comment>
<evidence type="ECO:0000313" key="3">
    <source>
        <dbReference type="Proteomes" id="UP001175261"/>
    </source>
</evidence>
<feature type="domain" description="Amidohydrolase-related" evidence="1">
    <location>
        <begin position="43"/>
        <end position="315"/>
    </location>
</feature>
<reference evidence="2" key="1">
    <citation type="submission" date="2022-10" db="EMBL/GenBank/DDBJ databases">
        <title>Determination and structural analysis of whole genome sequence of Sarocladium strictum F4-1.</title>
        <authorList>
            <person name="Hu L."/>
            <person name="Jiang Y."/>
        </authorList>
    </citation>
    <scope>NUCLEOTIDE SEQUENCE</scope>
    <source>
        <strain evidence="2">F4-1</strain>
    </source>
</reference>
<dbReference type="Pfam" id="PF04909">
    <property type="entry name" value="Amidohydro_2"/>
    <property type="match status" value="1"/>
</dbReference>
<name>A0AA39LCA6_SARSR</name>
<protein>
    <recommendedName>
        <fullName evidence="1">Amidohydrolase-related domain-containing protein</fullName>
    </recommendedName>
</protein>
<dbReference type="InterPro" id="IPR032466">
    <property type="entry name" value="Metal_Hydrolase"/>
</dbReference>
<organism evidence="2 3">
    <name type="scientific">Sarocladium strictum</name>
    <name type="common">Black bundle disease fungus</name>
    <name type="synonym">Acremonium strictum</name>
    <dbReference type="NCBI Taxonomy" id="5046"/>
    <lineage>
        <taxon>Eukaryota</taxon>
        <taxon>Fungi</taxon>
        <taxon>Dikarya</taxon>
        <taxon>Ascomycota</taxon>
        <taxon>Pezizomycotina</taxon>
        <taxon>Sordariomycetes</taxon>
        <taxon>Hypocreomycetidae</taxon>
        <taxon>Hypocreales</taxon>
        <taxon>Sarocladiaceae</taxon>
        <taxon>Sarocladium</taxon>
    </lineage>
</organism>
<gene>
    <name evidence="2" type="ORF">NLU13_1363</name>
</gene>
<proteinExistence type="predicted"/>